<feature type="transmembrane region" description="Helical" evidence="14">
    <location>
        <begin position="145"/>
        <end position="165"/>
    </location>
</feature>
<comment type="caution">
    <text evidence="14">Lacks conserved residue(s) required for the propagation of feature annotation.</text>
</comment>
<dbReference type="InterPro" id="IPR002113">
    <property type="entry name" value="ADT_euk_type"/>
</dbReference>
<dbReference type="SUPFAM" id="SSF103506">
    <property type="entry name" value="Mitochondrial carrier"/>
    <property type="match status" value="1"/>
</dbReference>
<feature type="repeat" description="Solcar" evidence="12">
    <location>
        <begin position="144"/>
        <end position="231"/>
    </location>
</feature>
<evidence type="ECO:0000256" key="2">
    <source>
        <dbReference type="ARBA" id="ARBA00006375"/>
    </source>
</evidence>
<dbReference type="PRINTS" id="PR00927">
    <property type="entry name" value="ADPTRNSLCASE"/>
</dbReference>
<feature type="transmembrane region" description="Helical" evidence="14">
    <location>
        <begin position="107"/>
        <end position="125"/>
    </location>
</feature>
<evidence type="ECO:0000256" key="9">
    <source>
        <dbReference type="ARBA" id="ARBA00022989"/>
    </source>
</evidence>
<keyword evidence="5" id="KW-0050">Antiport</keyword>
<dbReference type="GO" id="GO:1901029">
    <property type="term" value="P:negative regulation of mitochondrial outer membrane permeabilization involved in apoptotic signaling pathway"/>
    <property type="evidence" value="ECO:0007669"/>
    <property type="project" value="TreeGrafter"/>
</dbReference>
<evidence type="ECO:0000256" key="1">
    <source>
        <dbReference type="ARBA" id="ARBA00004448"/>
    </source>
</evidence>
<organism evidence="15 16">
    <name type="scientific">Calidris pygmaea</name>
    <name type="common">Spoon-billed sandpiper</name>
    <dbReference type="NCBI Taxonomy" id="425635"/>
    <lineage>
        <taxon>Eukaryota</taxon>
        <taxon>Metazoa</taxon>
        <taxon>Chordata</taxon>
        <taxon>Craniata</taxon>
        <taxon>Vertebrata</taxon>
        <taxon>Euteleostomi</taxon>
        <taxon>Archelosauria</taxon>
        <taxon>Archosauria</taxon>
        <taxon>Dinosauria</taxon>
        <taxon>Saurischia</taxon>
        <taxon>Theropoda</taxon>
        <taxon>Coelurosauria</taxon>
        <taxon>Aves</taxon>
        <taxon>Neognathae</taxon>
        <taxon>Neoaves</taxon>
        <taxon>Charadriiformes</taxon>
        <taxon>Scolopacidae</taxon>
        <taxon>Calidris</taxon>
    </lineage>
</organism>
<dbReference type="Pfam" id="PF00153">
    <property type="entry name" value="Mito_carr"/>
    <property type="match status" value="2"/>
</dbReference>
<sequence length="243" mass="27469">MTEQHTGLLTGGMVAAIFKRAVEPLERVKLLLRAPASSEQIWAQWTAWCVFWHGNLANIIRYFPVQALNFASKDKCKDFHFCLINKLDPARSCAILSLSMFHGLGDCIIQIGFVVSVQGIIVYRASSFGCYDTIKGLFPNPKQTPFILCFFVAQIVTTFSGMLSYPSHNVRRGMMMQRRETECQYRGTVGCFMKMYEQEGLNAFFHGAFSNIRRGRRGDLVLVLYGKIKDIFDLNVSESSGCD</sequence>
<dbReference type="PROSITE" id="PS50920">
    <property type="entry name" value="SOLCAR"/>
    <property type="match status" value="2"/>
</dbReference>
<feature type="repeat" description="Solcar" evidence="12">
    <location>
        <begin position="3"/>
        <end position="79"/>
    </location>
</feature>
<keyword evidence="9 14" id="KW-1133">Transmembrane helix</keyword>
<evidence type="ECO:0000256" key="7">
    <source>
        <dbReference type="ARBA" id="ARBA00022737"/>
    </source>
</evidence>
<evidence type="ECO:0000256" key="14">
    <source>
        <dbReference type="RuleBase" id="RU368008"/>
    </source>
</evidence>
<keyword evidence="16" id="KW-1185">Reference proteome</keyword>
<reference evidence="15" key="2">
    <citation type="submission" date="2025-09" db="UniProtKB">
        <authorList>
            <consortium name="Ensembl"/>
        </authorList>
    </citation>
    <scope>IDENTIFICATION</scope>
</reference>
<comment type="similarity">
    <text evidence="2 13">Belongs to the mitochondrial carrier (TC 2.A.29) family.</text>
</comment>
<evidence type="ECO:0000256" key="13">
    <source>
        <dbReference type="RuleBase" id="RU000488"/>
    </source>
</evidence>
<dbReference type="GO" id="GO:0005743">
    <property type="term" value="C:mitochondrial inner membrane"/>
    <property type="evidence" value="ECO:0007669"/>
    <property type="project" value="UniProtKB-SubCell"/>
</dbReference>
<dbReference type="InterPro" id="IPR023395">
    <property type="entry name" value="MCP_dom_sf"/>
</dbReference>
<accession>A0A8C3KLF3</accession>
<keyword evidence="7" id="KW-0677">Repeat</keyword>
<evidence type="ECO:0000256" key="6">
    <source>
        <dbReference type="ARBA" id="ARBA00022692"/>
    </source>
</evidence>
<evidence type="ECO:0000256" key="3">
    <source>
        <dbReference type="ARBA" id="ARBA00011245"/>
    </source>
</evidence>
<dbReference type="GO" id="GO:0140021">
    <property type="term" value="P:mitochondrial ADP transmembrane transport"/>
    <property type="evidence" value="ECO:0007669"/>
    <property type="project" value="InterPro"/>
</dbReference>
<evidence type="ECO:0000256" key="10">
    <source>
        <dbReference type="ARBA" id="ARBA00023128"/>
    </source>
</evidence>
<evidence type="ECO:0000313" key="15">
    <source>
        <dbReference type="Ensembl" id="ENSCPGP00000025333.1"/>
    </source>
</evidence>
<keyword evidence="10" id="KW-0496">Mitochondrion</keyword>
<dbReference type="Ensembl" id="ENSCPGT00000027686.1">
    <property type="protein sequence ID" value="ENSCPGP00000025333.1"/>
    <property type="gene ID" value="ENSCPGG00000017457.1"/>
</dbReference>
<proteinExistence type="inferred from homology"/>
<protein>
    <recommendedName>
        <fullName evidence="14">ADP/ATP translocase</fullName>
    </recommendedName>
    <alternativeName>
        <fullName evidence="14">ADP,ATP carrier protein</fullName>
    </alternativeName>
</protein>
<dbReference type="Gene3D" id="1.50.40.10">
    <property type="entry name" value="Mitochondrial carrier domain"/>
    <property type="match status" value="2"/>
</dbReference>
<evidence type="ECO:0000313" key="16">
    <source>
        <dbReference type="Proteomes" id="UP000694419"/>
    </source>
</evidence>
<comment type="function">
    <text evidence="14">Catalyzes the exchange of ADP and ATP across the membrane.</text>
</comment>
<dbReference type="GO" id="GO:0005471">
    <property type="term" value="F:ATP:ADP antiporter activity"/>
    <property type="evidence" value="ECO:0007669"/>
    <property type="project" value="UniProtKB-UniRule"/>
</dbReference>
<dbReference type="AlphaFoldDB" id="A0A8C3KLF3"/>
<dbReference type="PANTHER" id="PTHR45635">
    <property type="entry name" value="ADP,ATP CARRIER PROTEIN 1-RELATED-RELATED"/>
    <property type="match status" value="1"/>
</dbReference>
<dbReference type="Proteomes" id="UP000694419">
    <property type="component" value="Unplaced"/>
</dbReference>
<comment type="subcellular location">
    <subcellularLocation>
        <location evidence="14">Membrane</location>
        <topology evidence="14">Multi-pass membrane protein</topology>
    </subcellularLocation>
    <subcellularLocation>
        <location evidence="1">Mitochondrion inner membrane</location>
        <topology evidence="1">Multi-pass membrane protein</topology>
    </subcellularLocation>
</comment>
<keyword evidence="8" id="KW-0999">Mitochondrion inner membrane</keyword>
<keyword evidence="4 13" id="KW-0813">Transport</keyword>
<dbReference type="PANTHER" id="PTHR45635:SF40">
    <property type="entry name" value="ADP_ATP TRANSLOCASE 4"/>
    <property type="match status" value="1"/>
</dbReference>
<keyword evidence="6 12" id="KW-0812">Transmembrane</keyword>
<evidence type="ECO:0000256" key="8">
    <source>
        <dbReference type="ARBA" id="ARBA00022792"/>
    </source>
</evidence>
<reference evidence="15" key="1">
    <citation type="submission" date="2025-08" db="UniProtKB">
        <authorList>
            <consortium name="Ensembl"/>
        </authorList>
    </citation>
    <scope>IDENTIFICATION</scope>
</reference>
<evidence type="ECO:0000256" key="4">
    <source>
        <dbReference type="ARBA" id="ARBA00022448"/>
    </source>
</evidence>
<name>A0A8C3KLF3_9CHAR</name>
<comment type="subunit">
    <text evidence="3 14">Monomer.</text>
</comment>
<evidence type="ECO:0000256" key="12">
    <source>
        <dbReference type="PROSITE-ProRule" id="PRU00282"/>
    </source>
</evidence>
<keyword evidence="11 12" id="KW-0472">Membrane</keyword>
<evidence type="ECO:0000256" key="5">
    <source>
        <dbReference type="ARBA" id="ARBA00022449"/>
    </source>
</evidence>
<dbReference type="GO" id="GO:1990544">
    <property type="term" value="P:mitochondrial ATP transmembrane transport"/>
    <property type="evidence" value="ECO:0007669"/>
    <property type="project" value="InterPro"/>
</dbReference>
<evidence type="ECO:0000256" key="11">
    <source>
        <dbReference type="ARBA" id="ARBA00023136"/>
    </source>
</evidence>
<dbReference type="InterPro" id="IPR018108">
    <property type="entry name" value="MCP_transmembrane"/>
</dbReference>